<evidence type="ECO:0000313" key="2">
    <source>
        <dbReference type="Proteomes" id="UP000184526"/>
    </source>
</evidence>
<dbReference type="EMBL" id="FQXP01000009">
    <property type="protein sequence ID" value="SHI02788.1"/>
    <property type="molecule type" value="Genomic_DNA"/>
</dbReference>
<dbReference type="RefSeq" id="WP_072832292.1">
    <property type="nucleotide sequence ID" value="NZ_FQXP01000009.1"/>
</dbReference>
<protein>
    <submittedName>
        <fullName evidence="1">Uncharacterized protein</fullName>
    </submittedName>
</protein>
<name>A0A1M5XTE4_9CLOT</name>
<dbReference type="AlphaFoldDB" id="A0A1M5XTE4"/>
<evidence type="ECO:0000313" key="1">
    <source>
        <dbReference type="EMBL" id="SHI02788.1"/>
    </source>
</evidence>
<dbReference type="STRING" id="1121306.SAMN02745196_02444"/>
<gene>
    <name evidence="1" type="ORF">SAMN02745196_02444</name>
</gene>
<proteinExistence type="predicted"/>
<sequence>MYKYSTYVDVEDLGGEDVWLGLSLKSGIAFKFQECYCSFKRKVDGPDIFERLTIRYYSDNLEEVKKVEVKIKRCLDLLSFIFFIPMPVGYVSRTKCEVEEELDKMCTNKKIEKLNEIDNIVNGFRKTKDRFFDVLEIFRKGMRYHFMLDFQEEAYLYYFKAIENVVKDYFDKEGKDKLDVDNSKVKKFLEDIYAKELNVVYSENKLENLIGNLKKMLIKSCSEDVYSKISFFAIKIRLRLIIMC</sequence>
<dbReference type="Proteomes" id="UP000184526">
    <property type="component" value="Unassembled WGS sequence"/>
</dbReference>
<accession>A0A1M5XTE4</accession>
<reference evidence="1 2" key="1">
    <citation type="submission" date="2016-11" db="EMBL/GenBank/DDBJ databases">
        <authorList>
            <person name="Jaros S."/>
            <person name="Januszkiewicz K."/>
            <person name="Wedrychowicz H."/>
        </authorList>
    </citation>
    <scope>NUCLEOTIDE SEQUENCE [LARGE SCALE GENOMIC DNA]</scope>
    <source>
        <strain evidence="1 2">DSM 3089</strain>
    </source>
</reference>
<keyword evidence="2" id="KW-1185">Reference proteome</keyword>
<organism evidence="1 2">
    <name type="scientific">Clostridium collagenovorans DSM 3089</name>
    <dbReference type="NCBI Taxonomy" id="1121306"/>
    <lineage>
        <taxon>Bacteria</taxon>
        <taxon>Bacillati</taxon>
        <taxon>Bacillota</taxon>
        <taxon>Clostridia</taxon>
        <taxon>Eubacteriales</taxon>
        <taxon>Clostridiaceae</taxon>
        <taxon>Clostridium</taxon>
    </lineage>
</organism>